<evidence type="ECO:0000256" key="1">
    <source>
        <dbReference type="ARBA" id="ARBA00004123"/>
    </source>
</evidence>
<dbReference type="SUPFAM" id="SSF47095">
    <property type="entry name" value="HMG-box"/>
    <property type="match status" value="1"/>
</dbReference>
<keyword evidence="3" id="KW-0879">Wnt signaling pathway</keyword>
<feature type="DNA-binding region" description="HMG box" evidence="9">
    <location>
        <begin position="1"/>
        <end position="61"/>
    </location>
</feature>
<feature type="region of interest" description="Disordered" evidence="10">
    <location>
        <begin position="178"/>
        <end position="208"/>
    </location>
</feature>
<feature type="compositionally biased region" description="Polar residues" evidence="10">
    <location>
        <begin position="92"/>
        <end position="108"/>
    </location>
</feature>
<sequence>MLFMKDMRPKVQEECTLKESAAINQILGKKWHELSREKQAKYYELARKEKELHHQLFPGWSARDNYAIHSRRKKKRKLAAAAAVAQTKIHSTSGKTLGNTGIHLSSESGGDFGNSDSNEERTNRLSVLVGNANSTDISSAKKCRARFGLEHQNRWCKPCRRKKKCIRFLTDTEFEEENNFPVSPISPSTTLNNLEKPPTSVTTTTTTTPSSITIASSQQSNLPNYCKSKHFYTSSTDLISGLYPSNNTTITTTTTNNNSLWSNYTPNFHRVISSISERRSVDHSLSQYNNNNNNSKMNNQNFIDESLLTYMSKGSNYLSNHTNSIISPFNSTVISDIIHSNVLSNNQIEKSSNSLISTHCTSLSPPPPPPPPSSSSFSSSSISLSKWSQKHLFNLATLQNISSGKSNLYLNDNTIASCPSSPIPLYSTQFISNLPLSSSSSSLSAVASQEENFNINCCISSSSSSDLSHNNCDKIINSTTNTTTNTRRNHNHHVKRFMPIHHYNDHINTSVCCTTNTTNTPIMSSSSSISHNVNIYKSQ</sequence>
<feature type="compositionally biased region" description="Low complexity" evidence="10">
    <location>
        <begin position="198"/>
        <end position="208"/>
    </location>
</feature>
<evidence type="ECO:0000256" key="4">
    <source>
        <dbReference type="ARBA" id="ARBA00023015"/>
    </source>
</evidence>
<feature type="region of interest" description="Disordered" evidence="10">
    <location>
        <begin position="357"/>
        <end position="377"/>
    </location>
</feature>
<keyword evidence="8 9" id="KW-0539">Nucleus</keyword>
<evidence type="ECO:0000256" key="2">
    <source>
        <dbReference type="ARBA" id="ARBA00006569"/>
    </source>
</evidence>
<dbReference type="AlphaFoldDB" id="A0AA85AFL0"/>
<feature type="domain" description="HMG box" evidence="11">
    <location>
        <begin position="1"/>
        <end position="61"/>
    </location>
</feature>
<reference evidence="13" key="1">
    <citation type="submission" date="2023-11" db="UniProtKB">
        <authorList>
            <consortium name="WormBaseParasite"/>
        </authorList>
    </citation>
    <scope>IDENTIFICATION</scope>
</reference>
<feature type="region of interest" description="Disordered" evidence="10">
    <location>
        <begin position="92"/>
        <end position="119"/>
    </location>
</feature>
<evidence type="ECO:0000313" key="12">
    <source>
        <dbReference type="Proteomes" id="UP000050790"/>
    </source>
</evidence>
<comment type="similarity">
    <text evidence="2">Belongs to the TCF/LEF family.</text>
</comment>
<dbReference type="PANTHER" id="PTHR10373:SF38">
    <property type="entry name" value="PROTEIN PANGOLIN, ISOFORM J"/>
    <property type="match status" value="1"/>
</dbReference>
<dbReference type="SMART" id="SM01366">
    <property type="entry name" value="c-clamp"/>
    <property type="match status" value="1"/>
</dbReference>
<dbReference type="GO" id="GO:0000785">
    <property type="term" value="C:chromatin"/>
    <property type="evidence" value="ECO:0007669"/>
    <property type="project" value="TreeGrafter"/>
</dbReference>
<feature type="compositionally biased region" description="Pro residues" evidence="10">
    <location>
        <begin position="364"/>
        <end position="373"/>
    </location>
</feature>
<dbReference type="FunFam" id="1.10.30.10:FF:000001">
    <property type="entry name" value="transcription factor 7 isoform X2"/>
    <property type="match status" value="1"/>
</dbReference>
<keyword evidence="5 9" id="KW-0238">DNA-binding</keyword>
<dbReference type="InterPro" id="IPR036910">
    <property type="entry name" value="HMG_box_dom_sf"/>
</dbReference>
<name>A0AA85AFL0_9TREM</name>
<proteinExistence type="inferred from homology"/>
<keyword evidence="7" id="KW-0804">Transcription</keyword>
<evidence type="ECO:0000256" key="8">
    <source>
        <dbReference type="ARBA" id="ARBA00023242"/>
    </source>
</evidence>
<dbReference type="PANTHER" id="PTHR10373">
    <property type="entry name" value="TRANSCRIPTION FACTOR 7 FAMILY MEMBER"/>
    <property type="match status" value="1"/>
</dbReference>
<evidence type="ECO:0000313" key="13">
    <source>
        <dbReference type="WBParaSite" id="SMRG1_82400.1"/>
    </source>
</evidence>
<keyword evidence="6" id="KW-0010">Activator</keyword>
<evidence type="ECO:0000256" key="5">
    <source>
        <dbReference type="ARBA" id="ARBA00023125"/>
    </source>
</evidence>
<evidence type="ECO:0000259" key="11">
    <source>
        <dbReference type="PROSITE" id="PS50118"/>
    </source>
</evidence>
<evidence type="ECO:0000256" key="9">
    <source>
        <dbReference type="PROSITE-ProRule" id="PRU00267"/>
    </source>
</evidence>
<dbReference type="CDD" id="cd21996">
    <property type="entry name" value="HMG-box_TCF7-like"/>
    <property type="match status" value="1"/>
</dbReference>
<dbReference type="GO" id="GO:0000981">
    <property type="term" value="F:DNA-binding transcription factor activity, RNA polymerase II-specific"/>
    <property type="evidence" value="ECO:0007669"/>
    <property type="project" value="TreeGrafter"/>
</dbReference>
<organism evidence="12 13">
    <name type="scientific">Schistosoma margrebowiei</name>
    <dbReference type="NCBI Taxonomy" id="48269"/>
    <lineage>
        <taxon>Eukaryota</taxon>
        <taxon>Metazoa</taxon>
        <taxon>Spiralia</taxon>
        <taxon>Lophotrochozoa</taxon>
        <taxon>Platyhelminthes</taxon>
        <taxon>Trematoda</taxon>
        <taxon>Digenea</taxon>
        <taxon>Strigeidida</taxon>
        <taxon>Schistosomatoidea</taxon>
        <taxon>Schistosomatidae</taxon>
        <taxon>Schistosoma</taxon>
    </lineage>
</organism>
<protein>
    <recommendedName>
        <fullName evidence="11">HMG box domain-containing protein</fullName>
    </recommendedName>
</protein>
<keyword evidence="4" id="KW-0805">Transcription regulation</keyword>
<dbReference type="SMART" id="SM00398">
    <property type="entry name" value="HMG"/>
    <property type="match status" value="1"/>
</dbReference>
<evidence type="ECO:0000256" key="10">
    <source>
        <dbReference type="SAM" id="MobiDB-lite"/>
    </source>
</evidence>
<evidence type="ECO:0000256" key="7">
    <source>
        <dbReference type="ARBA" id="ARBA00023163"/>
    </source>
</evidence>
<dbReference type="InterPro" id="IPR024940">
    <property type="entry name" value="TCF/LEF"/>
</dbReference>
<accession>A0AA85AFL0</accession>
<dbReference type="GO" id="GO:1990907">
    <property type="term" value="C:beta-catenin-TCF complex"/>
    <property type="evidence" value="ECO:0007669"/>
    <property type="project" value="TreeGrafter"/>
</dbReference>
<dbReference type="WBParaSite" id="SMRG1_82400.1">
    <property type="protein sequence ID" value="SMRG1_82400.1"/>
    <property type="gene ID" value="SMRG1_82400"/>
</dbReference>
<dbReference type="Pfam" id="PF00505">
    <property type="entry name" value="HMG_box"/>
    <property type="match status" value="1"/>
</dbReference>
<evidence type="ECO:0000256" key="3">
    <source>
        <dbReference type="ARBA" id="ARBA00022687"/>
    </source>
</evidence>
<evidence type="ECO:0000256" key="6">
    <source>
        <dbReference type="ARBA" id="ARBA00023159"/>
    </source>
</evidence>
<dbReference type="PROSITE" id="PS50118">
    <property type="entry name" value="HMG_BOX_2"/>
    <property type="match status" value="1"/>
</dbReference>
<dbReference type="InterPro" id="IPR009071">
    <property type="entry name" value="HMG_box_dom"/>
</dbReference>
<dbReference type="GO" id="GO:0060070">
    <property type="term" value="P:canonical Wnt signaling pathway"/>
    <property type="evidence" value="ECO:0007669"/>
    <property type="project" value="TreeGrafter"/>
</dbReference>
<dbReference type="GO" id="GO:0000978">
    <property type="term" value="F:RNA polymerase II cis-regulatory region sequence-specific DNA binding"/>
    <property type="evidence" value="ECO:0007669"/>
    <property type="project" value="TreeGrafter"/>
</dbReference>
<dbReference type="Proteomes" id="UP000050790">
    <property type="component" value="Unassembled WGS sequence"/>
</dbReference>
<dbReference type="Gene3D" id="1.10.30.10">
    <property type="entry name" value="High mobility group box domain"/>
    <property type="match status" value="1"/>
</dbReference>
<comment type="subcellular location">
    <subcellularLocation>
        <location evidence="1">Nucleus</location>
    </subcellularLocation>
</comment>